<protein>
    <recommendedName>
        <fullName evidence="3">Bacterial sugar transferase domain-containing protein</fullName>
    </recommendedName>
</protein>
<evidence type="ECO:0000259" key="3">
    <source>
        <dbReference type="Pfam" id="PF02397"/>
    </source>
</evidence>
<dbReference type="RefSeq" id="WP_201360393.1">
    <property type="nucleotide sequence ID" value="NZ_BNJJ01000002.1"/>
</dbReference>
<evidence type="ECO:0000256" key="1">
    <source>
        <dbReference type="ARBA" id="ARBA00006464"/>
    </source>
</evidence>
<dbReference type="Proteomes" id="UP000635565">
    <property type="component" value="Unassembled WGS sequence"/>
</dbReference>
<evidence type="ECO:0000313" key="5">
    <source>
        <dbReference type="Proteomes" id="UP000635565"/>
    </source>
</evidence>
<dbReference type="PANTHER" id="PTHR30576:SF0">
    <property type="entry name" value="UNDECAPRENYL-PHOSPHATE N-ACETYLGALACTOSAMINYL 1-PHOSPHATE TRANSFERASE-RELATED"/>
    <property type="match status" value="1"/>
</dbReference>
<dbReference type="PANTHER" id="PTHR30576">
    <property type="entry name" value="COLANIC BIOSYNTHESIS UDP-GLUCOSE LIPID CARRIER TRANSFERASE"/>
    <property type="match status" value="1"/>
</dbReference>
<name>A0ABQ3VA43_9CHLR</name>
<gene>
    <name evidence="4" type="ORF">KSZ_07530</name>
</gene>
<dbReference type="InterPro" id="IPR003362">
    <property type="entry name" value="Bact_transf"/>
</dbReference>
<sequence length="231" mass="26583">MKPRMQQIVSVDDPVDVGNARYETPEMHQCEKTFFSSCYPCWSLALNLTFGFSVSIILLLVLPVLALLIFLDSRGPIFYTQERLGYRGSTFHMYKFRTMHIETGQTKQLTWTTPNDPRITRVGRLLRATHLDELPQAFNILLGNMSLIGPRPEVPAFATKLEQTLPEYRSRLNVKPGLTGWAQIMYHYGDTLQDEQIKLHYDLYYIAHQSCRLDVQILFKTVGEVLSGHGR</sequence>
<comment type="similarity">
    <text evidence="1">Belongs to the bacterial sugar transferase family.</text>
</comment>
<keyword evidence="5" id="KW-1185">Reference proteome</keyword>
<dbReference type="EMBL" id="BNJJ01000002">
    <property type="protein sequence ID" value="GHO82747.1"/>
    <property type="molecule type" value="Genomic_DNA"/>
</dbReference>
<keyword evidence="2" id="KW-0812">Transmembrane</keyword>
<evidence type="ECO:0000313" key="4">
    <source>
        <dbReference type="EMBL" id="GHO82747.1"/>
    </source>
</evidence>
<reference evidence="4 5" key="1">
    <citation type="journal article" date="2021" name="Int. J. Syst. Evol. Microbiol.">
        <title>Reticulibacter mediterranei gen. nov., sp. nov., within the new family Reticulibacteraceae fam. nov., and Ktedonospora formicarum gen. nov., sp. nov., Ktedonobacter robiniae sp. nov., Dictyobacter formicarum sp. nov. and Dictyobacter arantiisoli sp. nov., belonging to the class Ktedonobacteria.</title>
        <authorList>
            <person name="Yabe S."/>
            <person name="Zheng Y."/>
            <person name="Wang C.M."/>
            <person name="Sakai Y."/>
            <person name="Abe K."/>
            <person name="Yokota A."/>
            <person name="Donadio S."/>
            <person name="Cavaletti L."/>
            <person name="Monciardini P."/>
        </authorList>
    </citation>
    <scope>NUCLEOTIDE SEQUENCE [LARGE SCALE GENOMIC DNA]</scope>
    <source>
        <strain evidence="4 5">SOSP1-9</strain>
    </source>
</reference>
<proteinExistence type="inferred from homology"/>
<dbReference type="Pfam" id="PF02397">
    <property type="entry name" value="Bac_transf"/>
    <property type="match status" value="1"/>
</dbReference>
<feature type="transmembrane region" description="Helical" evidence="2">
    <location>
        <begin position="50"/>
        <end position="71"/>
    </location>
</feature>
<keyword evidence="2" id="KW-1133">Transmembrane helix</keyword>
<feature type="domain" description="Bacterial sugar transferase" evidence="3">
    <location>
        <begin position="49"/>
        <end position="226"/>
    </location>
</feature>
<keyword evidence="2" id="KW-0472">Membrane</keyword>
<evidence type="ECO:0000256" key="2">
    <source>
        <dbReference type="SAM" id="Phobius"/>
    </source>
</evidence>
<organism evidence="4 5">
    <name type="scientific">Dictyobacter formicarum</name>
    <dbReference type="NCBI Taxonomy" id="2778368"/>
    <lineage>
        <taxon>Bacteria</taxon>
        <taxon>Bacillati</taxon>
        <taxon>Chloroflexota</taxon>
        <taxon>Ktedonobacteria</taxon>
        <taxon>Ktedonobacterales</taxon>
        <taxon>Dictyobacteraceae</taxon>
        <taxon>Dictyobacter</taxon>
    </lineage>
</organism>
<comment type="caution">
    <text evidence="4">The sequence shown here is derived from an EMBL/GenBank/DDBJ whole genome shotgun (WGS) entry which is preliminary data.</text>
</comment>
<accession>A0ABQ3VA43</accession>